<evidence type="ECO:0000313" key="3">
    <source>
        <dbReference type="Proteomes" id="UP000001294"/>
    </source>
</evidence>
<dbReference type="GO" id="GO:0016538">
    <property type="term" value="F:cyclin-dependent protein serine/threonine kinase regulator activity"/>
    <property type="evidence" value="ECO:0007669"/>
    <property type="project" value="TreeGrafter"/>
</dbReference>
<dbReference type="PANTHER" id="PTHR15615">
    <property type="match status" value="1"/>
</dbReference>
<dbReference type="STRING" id="441960.B6QI37"/>
<sequence>MVSGATVESCAIPSLSFVEANMPGAMIVSSPSSASFQSGACSSPNHFSAPGATSASAAQFAASSRVSPYSGFNSPSPFAAPAAVANSASSPALRQHRRSASRSLLSHSIEELRTALKNHTVATPPSQDPASGPSGDHSRGCMSAGPDTLGGDSRQSSTNASNNDNTTNPNNHDPIQPAQTKSQSQPPKAAPQVPIATNADTSVIAISPSDVKGKRQLADATERPTAVAETKQNGEETEQSRLKRLRPPAPTVKLLPRRYELVHPNDLVILISSMIMELIQYNDTIPLQGGRLTRFHSRTPPRISVRDYLQRLTTHATLSPPILLSMVYYIDRLCALYPAFTVSSLTVHRFLITSATVASKGLSDSFWTNKTYARVGGITITELAMLELDFLWRVEWKIVPQPEVLVDYYLSLVERCEGYALEPEESDLASATSGNMEGVVTTPPST</sequence>
<evidence type="ECO:0000256" key="1">
    <source>
        <dbReference type="SAM" id="MobiDB-lite"/>
    </source>
</evidence>
<organism evidence="2 3">
    <name type="scientific">Talaromyces marneffei (strain ATCC 18224 / CBS 334.59 / QM 7333)</name>
    <name type="common">Penicillium marneffei</name>
    <dbReference type="NCBI Taxonomy" id="441960"/>
    <lineage>
        <taxon>Eukaryota</taxon>
        <taxon>Fungi</taxon>
        <taxon>Dikarya</taxon>
        <taxon>Ascomycota</taxon>
        <taxon>Pezizomycotina</taxon>
        <taxon>Eurotiomycetes</taxon>
        <taxon>Eurotiomycetidae</taxon>
        <taxon>Eurotiales</taxon>
        <taxon>Trichocomaceae</taxon>
        <taxon>Talaromyces</taxon>
        <taxon>Talaromyces sect. Talaromyces</taxon>
    </lineage>
</organism>
<dbReference type="GO" id="GO:0016301">
    <property type="term" value="F:kinase activity"/>
    <property type="evidence" value="ECO:0007669"/>
    <property type="project" value="UniProtKB-KW"/>
</dbReference>
<feature type="compositionally biased region" description="Polar residues" evidence="1">
    <location>
        <begin position="120"/>
        <end position="129"/>
    </location>
</feature>
<dbReference type="OrthoDB" id="337735at2759"/>
<keyword evidence="3" id="KW-1185">Reference proteome</keyword>
<dbReference type="SUPFAM" id="SSF47954">
    <property type="entry name" value="Cyclin-like"/>
    <property type="match status" value="1"/>
</dbReference>
<feature type="region of interest" description="Disordered" evidence="1">
    <location>
        <begin position="119"/>
        <end position="243"/>
    </location>
</feature>
<dbReference type="InterPro" id="IPR036915">
    <property type="entry name" value="Cyclin-like_sf"/>
</dbReference>
<dbReference type="GO" id="GO:0019901">
    <property type="term" value="F:protein kinase binding"/>
    <property type="evidence" value="ECO:0007669"/>
    <property type="project" value="InterPro"/>
</dbReference>
<feature type="compositionally biased region" description="Basic and acidic residues" evidence="1">
    <location>
        <begin position="211"/>
        <end position="222"/>
    </location>
</feature>
<protein>
    <submittedName>
        <fullName evidence="2">Cyclin-dependent protein kinase regulator Pho80</fullName>
    </submittedName>
</protein>
<reference evidence="3" key="1">
    <citation type="journal article" date="2015" name="Genome Announc.">
        <title>Genome sequence of the AIDS-associated pathogen Penicillium marneffei (ATCC18224) and its near taxonomic relative Talaromyces stipitatus (ATCC10500).</title>
        <authorList>
            <person name="Nierman W.C."/>
            <person name="Fedorova-Abrams N.D."/>
            <person name="Andrianopoulos A."/>
        </authorList>
    </citation>
    <scope>NUCLEOTIDE SEQUENCE [LARGE SCALE GENOMIC DNA]</scope>
    <source>
        <strain evidence="3">ATCC 18224 / CBS 334.59 / QM 7333</strain>
    </source>
</reference>
<feature type="region of interest" description="Disordered" evidence="1">
    <location>
        <begin position="426"/>
        <end position="446"/>
    </location>
</feature>
<keyword evidence="2" id="KW-0808">Transferase</keyword>
<dbReference type="VEuPathDB" id="FungiDB:PMAA_096290"/>
<dbReference type="InterPro" id="IPR013922">
    <property type="entry name" value="Cyclin_PHO80-like"/>
</dbReference>
<gene>
    <name evidence="2" type="ORF">PMAA_096290</name>
</gene>
<feature type="compositionally biased region" description="Low complexity" evidence="1">
    <location>
        <begin position="156"/>
        <end position="171"/>
    </location>
</feature>
<dbReference type="Pfam" id="PF08613">
    <property type="entry name" value="Cyclin"/>
    <property type="match status" value="1"/>
</dbReference>
<dbReference type="AlphaFoldDB" id="B6QI37"/>
<dbReference type="GO" id="GO:0000307">
    <property type="term" value="C:cyclin-dependent protein kinase holoenzyme complex"/>
    <property type="evidence" value="ECO:0007669"/>
    <property type="project" value="TreeGrafter"/>
</dbReference>
<dbReference type="Proteomes" id="UP000001294">
    <property type="component" value="Unassembled WGS sequence"/>
</dbReference>
<dbReference type="EMBL" id="DS995902">
    <property type="protein sequence ID" value="EEA23032.1"/>
    <property type="molecule type" value="Genomic_DNA"/>
</dbReference>
<dbReference type="PhylomeDB" id="B6QI37"/>
<feature type="compositionally biased region" description="Basic and acidic residues" evidence="1">
    <location>
        <begin position="232"/>
        <end position="241"/>
    </location>
</feature>
<name>B6QI37_TALMQ</name>
<dbReference type="CDD" id="cd20558">
    <property type="entry name" value="CYCLIN_ScPCL7-like"/>
    <property type="match status" value="1"/>
</dbReference>
<dbReference type="Gene3D" id="1.10.472.10">
    <property type="entry name" value="Cyclin-like"/>
    <property type="match status" value="1"/>
</dbReference>
<dbReference type="HOGENOM" id="CLU_023749_4_0_1"/>
<accession>B6QI37</accession>
<proteinExistence type="predicted"/>
<dbReference type="GO" id="GO:0005634">
    <property type="term" value="C:nucleus"/>
    <property type="evidence" value="ECO:0007669"/>
    <property type="project" value="TreeGrafter"/>
</dbReference>
<feature type="compositionally biased region" description="Polar residues" evidence="1">
    <location>
        <begin position="177"/>
        <end position="186"/>
    </location>
</feature>
<dbReference type="PANTHER" id="PTHR15615:SF117">
    <property type="entry name" value="PHO85 CYCLIN PHO80"/>
    <property type="match status" value="1"/>
</dbReference>
<evidence type="ECO:0000313" key="2">
    <source>
        <dbReference type="EMBL" id="EEA23032.1"/>
    </source>
</evidence>
<keyword evidence="2" id="KW-0418">Kinase</keyword>